<accession>A0A8S5QGH2</accession>
<proteinExistence type="predicted"/>
<name>A0A8S5QGH2_9CAUD</name>
<organism evidence="1">
    <name type="scientific">Podoviridae sp. ctx0K11</name>
    <dbReference type="NCBI Taxonomy" id="2825287"/>
    <lineage>
        <taxon>Viruses</taxon>
        <taxon>Duplodnaviria</taxon>
        <taxon>Heunggongvirae</taxon>
        <taxon>Uroviricota</taxon>
        <taxon>Caudoviricetes</taxon>
    </lineage>
</organism>
<evidence type="ECO:0000313" key="1">
    <source>
        <dbReference type="EMBL" id="DAE17652.1"/>
    </source>
</evidence>
<protein>
    <submittedName>
        <fullName evidence="1">Uncharacterized protein</fullName>
    </submittedName>
</protein>
<reference evidence="1" key="1">
    <citation type="journal article" date="2021" name="Proc. Natl. Acad. Sci. U.S.A.">
        <title>A Catalog of Tens of Thousands of Viruses from Human Metagenomes Reveals Hidden Associations with Chronic Diseases.</title>
        <authorList>
            <person name="Tisza M.J."/>
            <person name="Buck C.B."/>
        </authorList>
    </citation>
    <scope>NUCLEOTIDE SEQUENCE</scope>
    <source>
        <strain evidence="1">Ctx0K11</strain>
    </source>
</reference>
<sequence>MPRCCYLLILHYIQQFVLFQTTICSKILLT</sequence>
<dbReference type="EMBL" id="BK015643">
    <property type="protein sequence ID" value="DAE17652.1"/>
    <property type="molecule type" value="Genomic_DNA"/>
</dbReference>